<proteinExistence type="predicted"/>
<name>A0A366MAX3_9EURY</name>
<dbReference type="Proteomes" id="UP000253099">
    <property type="component" value="Unassembled WGS sequence"/>
</dbReference>
<comment type="caution">
    <text evidence="1">The sequence shown here is derived from an EMBL/GenBank/DDBJ whole genome shotgun (WGS) entry which is preliminary data.</text>
</comment>
<evidence type="ECO:0000313" key="2">
    <source>
        <dbReference type="Proteomes" id="UP000253099"/>
    </source>
</evidence>
<keyword evidence="2" id="KW-1185">Reference proteome</keyword>
<dbReference type="EMBL" id="NIZT01000038">
    <property type="protein sequence ID" value="RBQ22860.1"/>
    <property type="molecule type" value="Genomic_DNA"/>
</dbReference>
<reference evidence="1 2" key="1">
    <citation type="submission" date="2018-06" db="EMBL/GenBank/DDBJ databases">
        <title>Genomic insight into two independent archaeal endosymbiosis events.</title>
        <authorList>
            <person name="Lind A.E."/>
            <person name="Lewis W.H."/>
            <person name="Spang A."/>
            <person name="Guy L."/>
            <person name="Embley M.T."/>
            <person name="Ettema T.J.G."/>
        </authorList>
    </citation>
    <scope>NUCLEOTIDE SEQUENCE [LARGE SCALE GENOMIC DNA]</scope>
    <source>
        <strain evidence="1">NOE</strain>
    </source>
</reference>
<gene>
    <name evidence="1" type="ORF">ALNOE001_14360</name>
</gene>
<dbReference type="AlphaFoldDB" id="A0A366MAX3"/>
<evidence type="ECO:0000313" key="1">
    <source>
        <dbReference type="EMBL" id="RBQ22860.1"/>
    </source>
</evidence>
<accession>A0A366MAX3</accession>
<sequence length="66" mass="7576">MNNRFIALIIVIIVAICEMSAFLLTQETDVDNNITVQTIQLTTPLIIKLILKQETQITKEQLMQME</sequence>
<organism evidence="1 2">
    <name type="scientific">Candidatus Methanobinarius endosymbioticus</name>
    <dbReference type="NCBI Taxonomy" id="2006182"/>
    <lineage>
        <taxon>Archaea</taxon>
        <taxon>Methanobacteriati</taxon>
        <taxon>Methanobacteriota</taxon>
        <taxon>Methanomada group</taxon>
        <taxon>Methanobacteria</taxon>
        <taxon>Methanobacteriales</taxon>
        <taxon>Methanobacteriaceae</taxon>
        <taxon>Candidatus Methanobinarius</taxon>
    </lineage>
</organism>
<protein>
    <submittedName>
        <fullName evidence="1">Uncharacterized protein</fullName>
    </submittedName>
</protein>